<evidence type="ECO:0000313" key="1">
    <source>
        <dbReference type="EMBL" id="EEH58984.1"/>
    </source>
</evidence>
<evidence type="ECO:0000313" key="2">
    <source>
        <dbReference type="Proteomes" id="UP000001876"/>
    </source>
</evidence>
<gene>
    <name evidence="1" type="ORF">MICPUCDRAFT_38820</name>
</gene>
<reference evidence="1 2" key="1">
    <citation type="journal article" date="2009" name="Science">
        <title>Green evolution and dynamic adaptations revealed by genomes of the marine picoeukaryotes Micromonas.</title>
        <authorList>
            <person name="Worden A.Z."/>
            <person name="Lee J.H."/>
            <person name="Mock T."/>
            <person name="Rouze P."/>
            <person name="Simmons M.P."/>
            <person name="Aerts A.L."/>
            <person name="Allen A.E."/>
            <person name="Cuvelier M.L."/>
            <person name="Derelle E."/>
            <person name="Everett M.V."/>
            <person name="Foulon E."/>
            <person name="Grimwood J."/>
            <person name="Gundlach H."/>
            <person name="Henrissat B."/>
            <person name="Napoli C."/>
            <person name="McDonald S.M."/>
            <person name="Parker M.S."/>
            <person name="Rombauts S."/>
            <person name="Salamov A."/>
            <person name="Von Dassow P."/>
            <person name="Badger J.H."/>
            <person name="Coutinho P.M."/>
            <person name="Demir E."/>
            <person name="Dubchak I."/>
            <person name="Gentemann C."/>
            <person name="Eikrem W."/>
            <person name="Gready J.E."/>
            <person name="John U."/>
            <person name="Lanier W."/>
            <person name="Lindquist E.A."/>
            <person name="Lucas S."/>
            <person name="Mayer K.F."/>
            <person name="Moreau H."/>
            <person name="Not F."/>
            <person name="Otillar R."/>
            <person name="Panaud O."/>
            <person name="Pangilinan J."/>
            <person name="Paulsen I."/>
            <person name="Piegu B."/>
            <person name="Poliakov A."/>
            <person name="Robbens S."/>
            <person name="Schmutz J."/>
            <person name="Toulza E."/>
            <person name="Wyss T."/>
            <person name="Zelensky A."/>
            <person name="Zhou K."/>
            <person name="Armbrust E.V."/>
            <person name="Bhattacharya D."/>
            <person name="Goodenough U.W."/>
            <person name="Van de Peer Y."/>
            <person name="Grigoriev I.V."/>
        </authorList>
    </citation>
    <scope>NUCLEOTIDE SEQUENCE [LARGE SCALE GENOMIC DNA]</scope>
    <source>
        <strain evidence="1 2">CCMP1545</strain>
    </source>
</reference>
<protein>
    <submittedName>
        <fullName evidence="1">Predicted protein</fullName>
    </submittedName>
</protein>
<accession>C1MM54</accession>
<dbReference type="EMBL" id="GG663737">
    <property type="protein sequence ID" value="EEH58984.1"/>
    <property type="molecule type" value="Genomic_DNA"/>
</dbReference>
<dbReference type="GeneID" id="9682778"/>
<organism evidence="2">
    <name type="scientific">Micromonas pusilla (strain CCMP1545)</name>
    <name type="common">Picoplanktonic green alga</name>
    <dbReference type="NCBI Taxonomy" id="564608"/>
    <lineage>
        <taxon>Eukaryota</taxon>
        <taxon>Viridiplantae</taxon>
        <taxon>Chlorophyta</taxon>
        <taxon>Mamiellophyceae</taxon>
        <taxon>Mamiellales</taxon>
        <taxon>Mamiellaceae</taxon>
        <taxon>Micromonas</taxon>
    </lineage>
</organism>
<dbReference type="Proteomes" id="UP000001876">
    <property type="component" value="Unassembled WGS sequence"/>
</dbReference>
<proteinExistence type="predicted"/>
<sequence length="142" mass="14185">MARSTVLATAVTVISPARDKCAAAVCGADCSLSRSCSSSDAISSFRRRFSALVVSTCDARARSSSAMRASFAAVAAVSSSCARVSVSNRACAAPNDSIAVARVARRFSISPLSVSACDTHVVRSSASGDAAGTRSSAAVAAS</sequence>
<dbReference type="RefSeq" id="XP_003057339.1">
    <property type="nucleotide sequence ID" value="XM_003057293.1"/>
</dbReference>
<keyword evidence="2" id="KW-1185">Reference proteome</keyword>
<dbReference type="AlphaFoldDB" id="C1MM54"/>
<dbReference type="KEGG" id="mpp:MICPUCDRAFT_38820"/>
<name>C1MM54_MICPC</name>